<accession>A0A917TGY3</accession>
<keyword evidence="4" id="KW-1185">Reference proteome</keyword>
<feature type="region of interest" description="Disordered" evidence="1">
    <location>
        <begin position="131"/>
        <end position="150"/>
    </location>
</feature>
<dbReference type="EMBL" id="BMLG01000001">
    <property type="protein sequence ID" value="GGM21969.1"/>
    <property type="molecule type" value="Genomic_DNA"/>
</dbReference>
<evidence type="ECO:0000256" key="2">
    <source>
        <dbReference type="SAM" id="Phobius"/>
    </source>
</evidence>
<dbReference type="OrthoDB" id="9797543at2"/>
<evidence type="ECO:0000313" key="3">
    <source>
        <dbReference type="EMBL" id="GGM21969.1"/>
    </source>
</evidence>
<dbReference type="SUPFAM" id="SSF47413">
    <property type="entry name" value="lambda repressor-like DNA-binding domains"/>
    <property type="match status" value="1"/>
</dbReference>
<dbReference type="GO" id="GO:0003677">
    <property type="term" value="F:DNA binding"/>
    <property type="evidence" value="ECO:0007669"/>
    <property type="project" value="InterPro"/>
</dbReference>
<feature type="region of interest" description="Disordered" evidence="1">
    <location>
        <begin position="82"/>
        <end position="101"/>
    </location>
</feature>
<dbReference type="Proteomes" id="UP000618460">
    <property type="component" value="Unassembled WGS sequence"/>
</dbReference>
<evidence type="ECO:0000256" key="1">
    <source>
        <dbReference type="SAM" id="MobiDB-lite"/>
    </source>
</evidence>
<dbReference type="PANTHER" id="PTHR34475:SF1">
    <property type="entry name" value="CYTOSKELETON PROTEIN RODZ"/>
    <property type="match status" value="1"/>
</dbReference>
<dbReference type="InterPro" id="IPR001387">
    <property type="entry name" value="Cro/C1-type_HTH"/>
</dbReference>
<dbReference type="CDD" id="cd00093">
    <property type="entry name" value="HTH_XRE"/>
    <property type="match status" value="1"/>
</dbReference>
<dbReference type="Gene3D" id="1.10.260.40">
    <property type="entry name" value="lambda repressor-like DNA-binding domains"/>
    <property type="match status" value="1"/>
</dbReference>
<keyword evidence="2" id="KW-1133">Transmembrane helix</keyword>
<dbReference type="Pfam" id="PF13413">
    <property type="entry name" value="HTH_25"/>
    <property type="match status" value="1"/>
</dbReference>
<evidence type="ECO:0000313" key="4">
    <source>
        <dbReference type="Proteomes" id="UP000618460"/>
    </source>
</evidence>
<reference evidence="3" key="2">
    <citation type="submission" date="2020-09" db="EMBL/GenBank/DDBJ databases">
        <authorList>
            <person name="Sun Q."/>
            <person name="Zhou Y."/>
        </authorList>
    </citation>
    <scope>NUCLEOTIDE SEQUENCE</scope>
    <source>
        <strain evidence="3">CGMCC 1.6333</strain>
    </source>
</reference>
<comment type="caution">
    <text evidence="3">The sequence shown here is derived from an EMBL/GenBank/DDBJ whole genome shotgun (WGS) entry which is preliminary data.</text>
</comment>
<organism evidence="3 4">
    <name type="scientific">Paraliobacillus quinghaiensis</name>
    <dbReference type="NCBI Taxonomy" id="470815"/>
    <lineage>
        <taxon>Bacteria</taxon>
        <taxon>Bacillati</taxon>
        <taxon>Bacillota</taxon>
        <taxon>Bacilli</taxon>
        <taxon>Bacillales</taxon>
        <taxon>Bacillaceae</taxon>
        <taxon>Paraliobacillus</taxon>
    </lineage>
</organism>
<dbReference type="RefSeq" id="WP_117151923.1">
    <property type="nucleotide sequence ID" value="NZ_BMLG01000001.1"/>
</dbReference>
<reference evidence="3" key="1">
    <citation type="journal article" date="2014" name="Int. J. Syst. Evol. Microbiol.">
        <title>Complete genome sequence of Corynebacterium casei LMG S-19264T (=DSM 44701T), isolated from a smear-ripened cheese.</title>
        <authorList>
            <consortium name="US DOE Joint Genome Institute (JGI-PGF)"/>
            <person name="Walter F."/>
            <person name="Albersmeier A."/>
            <person name="Kalinowski J."/>
            <person name="Ruckert C."/>
        </authorList>
    </citation>
    <scope>NUCLEOTIDE SEQUENCE</scope>
    <source>
        <strain evidence="3">CGMCC 1.6333</strain>
    </source>
</reference>
<feature type="transmembrane region" description="Helical" evidence="2">
    <location>
        <begin position="103"/>
        <end position="128"/>
    </location>
</feature>
<keyword evidence="2" id="KW-0812">Transmembrane</keyword>
<feature type="compositionally biased region" description="Low complexity" evidence="1">
    <location>
        <begin position="131"/>
        <end position="140"/>
    </location>
</feature>
<dbReference type="InterPro" id="IPR050400">
    <property type="entry name" value="Bact_Cytoskel_RodZ"/>
</dbReference>
<protein>
    <submittedName>
        <fullName evidence="3">XRE family transcriptional regulator</fullName>
    </submittedName>
</protein>
<dbReference type="InterPro" id="IPR010982">
    <property type="entry name" value="Lambda_DNA-bd_dom_sf"/>
</dbReference>
<keyword evidence="2" id="KW-0472">Membrane</keyword>
<proteinExistence type="predicted"/>
<gene>
    <name evidence="3" type="ORF">GCM10011351_04760</name>
</gene>
<name>A0A917TGY3_9BACI</name>
<sequence length="298" mass="33485">MEIGVMLKEARETKELSLEDVQKITKIQLRYLKAIEKGDFSLMPGSFYTRAFIKEYATAVGLNPEEVLAEYEHELPSASGQDAIDYSQVSRSRKSSPSTKSPAVFSILPTIITVLLVIGVAFIIYIVATSPDNTNQPNENETNEQDGGTEVELRADDEIAEEDTDNTADENTDNGTDDELIVEDEPVEPVLELDEYKNQESTYTFTNPEDTVELVFETDKRNWLEVETAEGESLYREEFQSGESPLTIEEIDTSQIYLRFGEPTDLTISINGVTLELSEEIDPSAVQKVWINIKEDTE</sequence>
<dbReference type="AlphaFoldDB" id="A0A917TGY3"/>
<dbReference type="PANTHER" id="PTHR34475">
    <property type="match status" value="1"/>
</dbReference>